<comment type="similarity">
    <text evidence="2 6">Belongs to the bacterial solute-binding protein 9 family.</text>
</comment>
<evidence type="ECO:0000256" key="3">
    <source>
        <dbReference type="ARBA" id="ARBA00022448"/>
    </source>
</evidence>
<accession>A0A540VNH1</accession>
<dbReference type="GO" id="GO:0007155">
    <property type="term" value="P:cell adhesion"/>
    <property type="evidence" value="ECO:0007669"/>
    <property type="project" value="InterPro"/>
</dbReference>
<organism evidence="7 8">
    <name type="scientific">Spiribacter salinus</name>
    <dbReference type="NCBI Taxonomy" id="1335746"/>
    <lineage>
        <taxon>Bacteria</taxon>
        <taxon>Pseudomonadati</taxon>
        <taxon>Pseudomonadota</taxon>
        <taxon>Gammaproteobacteria</taxon>
        <taxon>Chromatiales</taxon>
        <taxon>Ectothiorhodospiraceae</taxon>
        <taxon>Spiribacter</taxon>
    </lineage>
</organism>
<dbReference type="GO" id="GO:0030313">
    <property type="term" value="C:cell envelope"/>
    <property type="evidence" value="ECO:0007669"/>
    <property type="project" value="UniProtKB-SubCell"/>
</dbReference>
<dbReference type="Gene3D" id="3.40.50.1980">
    <property type="entry name" value="Nitrogenase molybdenum iron protein domain"/>
    <property type="match status" value="2"/>
</dbReference>
<keyword evidence="5" id="KW-0732">Signal</keyword>
<dbReference type="InterPro" id="IPR050492">
    <property type="entry name" value="Bact_metal-bind_prot9"/>
</dbReference>
<dbReference type="InterPro" id="IPR006128">
    <property type="entry name" value="Lipoprotein_PsaA-like"/>
</dbReference>
<dbReference type="PANTHER" id="PTHR42953:SF1">
    <property type="entry name" value="METAL-BINDING PROTEIN HI_0362-RELATED"/>
    <property type="match status" value="1"/>
</dbReference>
<comment type="subcellular location">
    <subcellularLocation>
        <location evidence="1">Cell envelope</location>
    </subcellularLocation>
</comment>
<sequence>MISSITHIMHIYRFFNFRMMASGLLLALLLGLSACGGQQDDDGRPQIVATTMMLEDLLNNLGGDLIQVEGIMGPGVDPHVYRATPGDFASMERADLIVYNGHFLEARLAEVLSNIPTRTYAAAETLPEDRLIQAFEYGGNYDPHVWFDASLWVEVARGVADRLIEVMPEQEQAIQENTQAYLSELEELHSWAQERIQEIPDERRMLITAHDAFRYFGQAYDIEVKGLQGLSTQSDYGVREVSEMVSLIIERDIPAIFLESSVAPRSIESLTRGVEQRGGKVNLGGELYSDAMGARDTPEGTYTGMFRHNVNTITEALK</sequence>
<keyword evidence="4" id="KW-0479">Metal-binding</keyword>
<dbReference type="Pfam" id="PF01297">
    <property type="entry name" value="ZnuA"/>
    <property type="match status" value="1"/>
</dbReference>
<keyword evidence="3 6" id="KW-0813">Transport</keyword>
<reference evidence="7 8" key="1">
    <citation type="submission" date="2019-06" db="EMBL/GenBank/DDBJ databases">
        <title>Metagenome assembled Genome of Spiribacter salinus SL48-SHIP from the microbial mat of Salt Lake 48 (Novosibirsk region, Russia).</title>
        <authorList>
            <person name="Shipova A."/>
            <person name="Rozanov A.S."/>
            <person name="Bryanskaya A.V."/>
            <person name="Peltek S.E."/>
        </authorList>
    </citation>
    <scope>NUCLEOTIDE SEQUENCE [LARGE SCALE GENOMIC DNA]</scope>
    <source>
        <strain evidence="7">SL48-SHIP-2</strain>
    </source>
</reference>
<name>A0A540VNH1_9GAMM</name>
<evidence type="ECO:0000256" key="1">
    <source>
        <dbReference type="ARBA" id="ARBA00004196"/>
    </source>
</evidence>
<evidence type="ECO:0000256" key="4">
    <source>
        <dbReference type="ARBA" id="ARBA00022723"/>
    </source>
</evidence>
<dbReference type="EMBL" id="VIFK01000235">
    <property type="protein sequence ID" value="TQE98282.1"/>
    <property type="molecule type" value="Genomic_DNA"/>
</dbReference>
<dbReference type="PANTHER" id="PTHR42953">
    <property type="entry name" value="HIGH-AFFINITY ZINC UPTAKE SYSTEM PROTEIN ZNUA-RELATED"/>
    <property type="match status" value="1"/>
</dbReference>
<proteinExistence type="inferred from homology"/>
<evidence type="ECO:0000256" key="6">
    <source>
        <dbReference type="RuleBase" id="RU003512"/>
    </source>
</evidence>
<evidence type="ECO:0000256" key="5">
    <source>
        <dbReference type="ARBA" id="ARBA00022729"/>
    </source>
</evidence>
<comment type="caution">
    <text evidence="7">The sequence shown here is derived from an EMBL/GenBank/DDBJ whole genome shotgun (WGS) entry which is preliminary data.</text>
</comment>
<dbReference type="PRINTS" id="PR00690">
    <property type="entry name" value="ADHESNFAMILY"/>
</dbReference>
<protein>
    <submittedName>
        <fullName evidence="7">Manganese transporter</fullName>
    </submittedName>
</protein>
<dbReference type="PRINTS" id="PR00691">
    <property type="entry name" value="ADHESINB"/>
</dbReference>
<dbReference type="InterPro" id="IPR006127">
    <property type="entry name" value="ZnuA-like"/>
</dbReference>
<dbReference type="InterPro" id="IPR006129">
    <property type="entry name" value="AdhesinB"/>
</dbReference>
<dbReference type="AlphaFoldDB" id="A0A540VNH1"/>
<dbReference type="SUPFAM" id="SSF53807">
    <property type="entry name" value="Helical backbone' metal receptor"/>
    <property type="match status" value="1"/>
</dbReference>
<evidence type="ECO:0000256" key="2">
    <source>
        <dbReference type="ARBA" id="ARBA00011028"/>
    </source>
</evidence>
<dbReference type="Proteomes" id="UP000315400">
    <property type="component" value="Unassembled WGS sequence"/>
</dbReference>
<evidence type="ECO:0000313" key="8">
    <source>
        <dbReference type="Proteomes" id="UP000315400"/>
    </source>
</evidence>
<dbReference type="GO" id="GO:0046872">
    <property type="term" value="F:metal ion binding"/>
    <property type="evidence" value="ECO:0007669"/>
    <property type="project" value="UniProtKB-KW"/>
</dbReference>
<dbReference type="GO" id="GO:0030001">
    <property type="term" value="P:metal ion transport"/>
    <property type="evidence" value="ECO:0007669"/>
    <property type="project" value="InterPro"/>
</dbReference>
<evidence type="ECO:0000313" key="7">
    <source>
        <dbReference type="EMBL" id="TQE98282.1"/>
    </source>
</evidence>
<gene>
    <name evidence="7" type="ORF">FKY71_14645</name>
</gene>